<evidence type="ECO:0000313" key="2">
    <source>
        <dbReference type="EMBL" id="RPB20524.1"/>
    </source>
</evidence>
<dbReference type="Proteomes" id="UP000267821">
    <property type="component" value="Unassembled WGS sequence"/>
</dbReference>
<organism evidence="2 3">
    <name type="scientific">Terfezia boudieri ATCC MYA-4762</name>
    <dbReference type="NCBI Taxonomy" id="1051890"/>
    <lineage>
        <taxon>Eukaryota</taxon>
        <taxon>Fungi</taxon>
        <taxon>Dikarya</taxon>
        <taxon>Ascomycota</taxon>
        <taxon>Pezizomycotina</taxon>
        <taxon>Pezizomycetes</taxon>
        <taxon>Pezizales</taxon>
        <taxon>Pezizaceae</taxon>
        <taxon>Terfezia</taxon>
    </lineage>
</organism>
<dbReference type="AlphaFoldDB" id="A0A3N4LCA7"/>
<gene>
    <name evidence="2" type="ORF">L211DRAFT_515828</name>
</gene>
<protein>
    <submittedName>
        <fullName evidence="2">Uncharacterized protein</fullName>
    </submittedName>
</protein>
<proteinExistence type="predicted"/>
<keyword evidence="1" id="KW-0472">Membrane</keyword>
<keyword evidence="1" id="KW-0812">Transmembrane</keyword>
<keyword evidence="1" id="KW-1133">Transmembrane helix</keyword>
<evidence type="ECO:0000313" key="3">
    <source>
        <dbReference type="Proteomes" id="UP000267821"/>
    </source>
</evidence>
<sequence>MGRCTYTIQTVATHAILVHFKTALQILRYIVTYPLLYILSLLCTLYSIIEVIHMVCMRHAYSLVIC</sequence>
<dbReference type="EMBL" id="ML121570">
    <property type="protein sequence ID" value="RPB20524.1"/>
    <property type="molecule type" value="Genomic_DNA"/>
</dbReference>
<reference evidence="2 3" key="1">
    <citation type="journal article" date="2018" name="Nat. Ecol. Evol.">
        <title>Pezizomycetes genomes reveal the molecular basis of ectomycorrhizal truffle lifestyle.</title>
        <authorList>
            <person name="Murat C."/>
            <person name="Payen T."/>
            <person name="Noel B."/>
            <person name="Kuo A."/>
            <person name="Morin E."/>
            <person name="Chen J."/>
            <person name="Kohler A."/>
            <person name="Krizsan K."/>
            <person name="Balestrini R."/>
            <person name="Da Silva C."/>
            <person name="Montanini B."/>
            <person name="Hainaut M."/>
            <person name="Levati E."/>
            <person name="Barry K.W."/>
            <person name="Belfiori B."/>
            <person name="Cichocki N."/>
            <person name="Clum A."/>
            <person name="Dockter R.B."/>
            <person name="Fauchery L."/>
            <person name="Guy J."/>
            <person name="Iotti M."/>
            <person name="Le Tacon F."/>
            <person name="Lindquist E.A."/>
            <person name="Lipzen A."/>
            <person name="Malagnac F."/>
            <person name="Mello A."/>
            <person name="Molinier V."/>
            <person name="Miyauchi S."/>
            <person name="Poulain J."/>
            <person name="Riccioni C."/>
            <person name="Rubini A."/>
            <person name="Sitrit Y."/>
            <person name="Splivallo R."/>
            <person name="Traeger S."/>
            <person name="Wang M."/>
            <person name="Zifcakova L."/>
            <person name="Wipf D."/>
            <person name="Zambonelli A."/>
            <person name="Paolocci F."/>
            <person name="Nowrousian M."/>
            <person name="Ottonello S."/>
            <person name="Baldrian P."/>
            <person name="Spatafora J.W."/>
            <person name="Henrissat B."/>
            <person name="Nagy L.G."/>
            <person name="Aury J.M."/>
            <person name="Wincker P."/>
            <person name="Grigoriev I.V."/>
            <person name="Bonfante P."/>
            <person name="Martin F.M."/>
        </authorList>
    </citation>
    <scope>NUCLEOTIDE SEQUENCE [LARGE SCALE GENOMIC DNA]</scope>
    <source>
        <strain evidence="2 3">ATCC MYA-4762</strain>
    </source>
</reference>
<evidence type="ECO:0000256" key="1">
    <source>
        <dbReference type="SAM" id="Phobius"/>
    </source>
</evidence>
<name>A0A3N4LCA7_9PEZI</name>
<keyword evidence="3" id="KW-1185">Reference proteome</keyword>
<feature type="transmembrane region" description="Helical" evidence="1">
    <location>
        <begin position="26"/>
        <end position="49"/>
    </location>
</feature>
<dbReference type="InParanoid" id="A0A3N4LCA7"/>
<accession>A0A3N4LCA7</accession>